<reference evidence="1 3" key="1">
    <citation type="submission" date="2017-01" db="EMBL/GenBank/DDBJ databases">
        <authorList>
            <person name="Mah S.A."/>
            <person name="Swanson W.J."/>
            <person name="Moy G.W."/>
            <person name="Vacquier V.D."/>
        </authorList>
    </citation>
    <scope>NUCLEOTIDE SEQUENCE [LARGE SCALE GENOMIC DNA]</scope>
    <source>
        <strain evidence="1 3">ASpG1</strain>
    </source>
</reference>
<name>A0A1N6T7A9_9SPIO</name>
<accession>A0A1N6T7A9</accession>
<dbReference type="EMBL" id="FTMS01000017">
    <property type="protein sequence ID" value="SIQ90065.1"/>
    <property type="molecule type" value="Genomic_DNA"/>
</dbReference>
<evidence type="ECO:0000313" key="3">
    <source>
        <dbReference type="Proteomes" id="UP000186400"/>
    </source>
</evidence>
<keyword evidence="3" id="KW-1185">Reference proteome</keyword>
<evidence type="ECO:0000313" key="1">
    <source>
        <dbReference type="EMBL" id="SIQ49231.1"/>
    </source>
</evidence>
<dbReference type="Proteomes" id="UP000186400">
    <property type="component" value="Unassembled WGS sequence"/>
</dbReference>
<dbReference type="AlphaFoldDB" id="A0A1N6T7A9"/>
<evidence type="ECO:0000313" key="2">
    <source>
        <dbReference type="EMBL" id="SIQ90065.1"/>
    </source>
</evidence>
<sequence length="36" mass="3832">GSDEIQQAVTAVEQMSGKNGEGIARVKGIVDRFIVE</sequence>
<dbReference type="EMBL" id="FTMS01000009">
    <property type="protein sequence ID" value="SIQ49231.1"/>
    <property type="molecule type" value="Genomic_DNA"/>
</dbReference>
<reference evidence="3" key="2">
    <citation type="submission" date="2017-01" db="EMBL/GenBank/DDBJ databases">
        <authorList>
            <person name="Varghese N."/>
            <person name="Submissions S."/>
        </authorList>
    </citation>
    <scope>NUCLEOTIDE SEQUENCE [LARGE SCALE GENOMIC DNA]</scope>
    <source>
        <strain evidence="3">ASpG1</strain>
    </source>
</reference>
<protein>
    <submittedName>
        <fullName evidence="1">Uncharacterized protein</fullName>
    </submittedName>
</protein>
<dbReference type="STRING" id="159291.SAMN05920897_109141"/>
<gene>
    <name evidence="1" type="ORF">SAMN05920897_109141</name>
    <name evidence="2" type="ORF">SAMN05920897_11790</name>
</gene>
<organism evidence="1 3">
    <name type="scientific">Alkalispirochaeta americana</name>
    <dbReference type="NCBI Taxonomy" id="159291"/>
    <lineage>
        <taxon>Bacteria</taxon>
        <taxon>Pseudomonadati</taxon>
        <taxon>Spirochaetota</taxon>
        <taxon>Spirochaetia</taxon>
        <taxon>Spirochaetales</taxon>
        <taxon>Spirochaetaceae</taxon>
        <taxon>Alkalispirochaeta</taxon>
    </lineage>
</organism>
<proteinExistence type="predicted"/>
<feature type="non-terminal residue" evidence="1">
    <location>
        <position position="1"/>
    </location>
</feature>